<proteinExistence type="predicted"/>
<evidence type="ECO:0000313" key="5">
    <source>
        <dbReference type="Proteomes" id="UP000078263"/>
    </source>
</evidence>
<name>A0A192D5K3_9SPHN</name>
<dbReference type="AlphaFoldDB" id="A0A192D5K3"/>
<dbReference type="Proteomes" id="UP000078263">
    <property type="component" value="Chromosome"/>
</dbReference>
<dbReference type="EMBL" id="CP016033">
    <property type="protein sequence ID" value="ANK13069.1"/>
    <property type="molecule type" value="Genomic_DNA"/>
</dbReference>
<keyword evidence="2" id="KW-1133">Transmembrane helix</keyword>
<feature type="compositionally biased region" description="Pro residues" evidence="1">
    <location>
        <begin position="36"/>
        <end position="46"/>
    </location>
</feature>
<feature type="region of interest" description="Disordered" evidence="1">
    <location>
        <begin position="34"/>
        <end position="166"/>
    </location>
</feature>
<keyword evidence="3" id="KW-0732">Signal</keyword>
<protein>
    <submittedName>
        <fullName evidence="4">Uncharacterized protein</fullName>
    </submittedName>
</protein>
<dbReference type="STRING" id="1112.A9D12_09035"/>
<feature type="transmembrane region" description="Helical" evidence="2">
    <location>
        <begin position="175"/>
        <end position="195"/>
    </location>
</feature>
<feature type="compositionally biased region" description="Low complexity" evidence="1">
    <location>
        <begin position="56"/>
        <end position="69"/>
    </location>
</feature>
<dbReference type="KEGG" id="pns:A9D12_09035"/>
<keyword evidence="2" id="KW-0812">Transmembrane</keyword>
<reference evidence="4 5" key="1">
    <citation type="submission" date="2016-05" db="EMBL/GenBank/DDBJ databases">
        <title>Compelete Genome Sequence of Bacteriochlorophyll-Synthesizing Bacterium Porphyrobacter neustonensis DSM 9434.</title>
        <authorList>
            <person name="Shi X.-L."/>
            <person name="Wu Y.-H."/>
            <person name="Cheng H."/>
            <person name="Xu L."/>
            <person name="Zhang X.-Q."/>
            <person name="Wang C.-S."/>
            <person name="Xu X.-W."/>
        </authorList>
    </citation>
    <scope>NUCLEOTIDE SEQUENCE [LARGE SCALE GENOMIC DNA]</scope>
    <source>
        <strain evidence="4 5">DSM 9434</strain>
    </source>
</reference>
<dbReference type="RefSeq" id="WP_068351040.1">
    <property type="nucleotide sequence ID" value="NZ_CP016033.1"/>
</dbReference>
<gene>
    <name evidence="4" type="ORF">A9D12_09035</name>
</gene>
<feature type="compositionally biased region" description="Low complexity" evidence="1">
    <location>
        <begin position="151"/>
        <end position="166"/>
    </location>
</feature>
<keyword evidence="5" id="KW-1185">Reference proteome</keyword>
<evidence type="ECO:0000256" key="1">
    <source>
        <dbReference type="SAM" id="MobiDB-lite"/>
    </source>
</evidence>
<evidence type="ECO:0000256" key="2">
    <source>
        <dbReference type="SAM" id="Phobius"/>
    </source>
</evidence>
<accession>A0A192D5K3</accession>
<organism evidence="4 5">
    <name type="scientific">Erythrobacter neustonensis</name>
    <dbReference type="NCBI Taxonomy" id="1112"/>
    <lineage>
        <taxon>Bacteria</taxon>
        <taxon>Pseudomonadati</taxon>
        <taxon>Pseudomonadota</taxon>
        <taxon>Alphaproteobacteria</taxon>
        <taxon>Sphingomonadales</taxon>
        <taxon>Erythrobacteraceae</taxon>
        <taxon>Erythrobacter/Porphyrobacter group</taxon>
        <taxon>Erythrobacter</taxon>
    </lineage>
</organism>
<sequence>MIRLPARVTFLAAAAPAALLAFAPLPLAAQTFSLPPASPTPTPAPAGPADERAGVAIPPRAAPTATPTATPTPTPIPLPTPLPTSAPTSAPRPVPTATAPARTAPGAGGVPAPQTGAAPAPSPAPAPDGIIAPEDSGTAAQTLPPAPSTLPGNAPDIAAPAPATDPVGQSAFGDWWPYLAGGLGLLTLLGAALLWRRRSRPAAMRIAPPLAGLRAETPAAAAPPRLDLTLEIASATRSLMMFTVEYRLVIANRSDRAVNDARIAVQLVCARTSGGAGPSAGAAQALADAGRIGPHQARTVTGTVQLPLSAITPLRQGQTPLFIPLAHVTLEGDGLPAQLRSFVIGTRSNSGRVHPIALDVPPGGIAGLIAQAVAVPPAEQAA</sequence>
<feature type="compositionally biased region" description="Low complexity" evidence="1">
    <location>
        <begin position="95"/>
        <end position="119"/>
    </location>
</feature>
<feature type="signal peptide" evidence="3">
    <location>
        <begin position="1"/>
        <end position="28"/>
    </location>
</feature>
<feature type="chain" id="PRO_5008251790" evidence="3">
    <location>
        <begin position="29"/>
        <end position="382"/>
    </location>
</feature>
<keyword evidence="2" id="KW-0472">Membrane</keyword>
<dbReference type="OrthoDB" id="7499632at2"/>
<evidence type="ECO:0000256" key="3">
    <source>
        <dbReference type="SAM" id="SignalP"/>
    </source>
</evidence>
<feature type="compositionally biased region" description="Pro residues" evidence="1">
    <location>
        <begin position="70"/>
        <end position="94"/>
    </location>
</feature>
<evidence type="ECO:0000313" key="4">
    <source>
        <dbReference type="EMBL" id="ANK13069.1"/>
    </source>
</evidence>